<feature type="transmembrane region" description="Helical" evidence="1">
    <location>
        <begin position="192"/>
        <end position="216"/>
    </location>
</feature>
<evidence type="ECO:0000313" key="3">
    <source>
        <dbReference type="Proteomes" id="UP000254956"/>
    </source>
</evidence>
<feature type="transmembrane region" description="Helical" evidence="1">
    <location>
        <begin position="236"/>
        <end position="254"/>
    </location>
</feature>
<feature type="transmembrane region" description="Helical" evidence="1">
    <location>
        <begin position="74"/>
        <end position="94"/>
    </location>
</feature>
<feature type="transmembrane region" description="Helical" evidence="1">
    <location>
        <begin position="101"/>
        <end position="125"/>
    </location>
</feature>
<dbReference type="PANTHER" id="PTHR34821">
    <property type="entry name" value="INNER MEMBRANE PROTEIN YDCZ"/>
    <property type="match status" value="1"/>
</dbReference>
<keyword evidence="1" id="KW-1133">Transmembrane helix</keyword>
<organism evidence="2 3">
    <name type="scientific">Staphylococcus arlettae</name>
    <dbReference type="NCBI Taxonomy" id="29378"/>
    <lineage>
        <taxon>Bacteria</taxon>
        <taxon>Bacillati</taxon>
        <taxon>Bacillota</taxon>
        <taxon>Bacilli</taxon>
        <taxon>Bacillales</taxon>
        <taxon>Staphylococcaceae</taxon>
        <taxon>Staphylococcus</taxon>
    </lineage>
</organism>
<dbReference type="Pfam" id="PF04657">
    <property type="entry name" value="DMT_YdcZ"/>
    <property type="match status" value="2"/>
</dbReference>
<dbReference type="AlphaFoldDB" id="A0A380CNQ7"/>
<feature type="transmembrane region" description="Helical" evidence="1">
    <location>
        <begin position="260"/>
        <end position="281"/>
    </location>
</feature>
<keyword evidence="1" id="KW-0472">Membrane</keyword>
<dbReference type="PANTHER" id="PTHR34821:SF2">
    <property type="entry name" value="INNER MEMBRANE PROTEIN YDCZ"/>
    <property type="match status" value="1"/>
</dbReference>
<dbReference type="GO" id="GO:0005886">
    <property type="term" value="C:plasma membrane"/>
    <property type="evidence" value="ECO:0007669"/>
    <property type="project" value="TreeGrafter"/>
</dbReference>
<feature type="transmembrane region" description="Helical" evidence="1">
    <location>
        <begin position="36"/>
        <end position="62"/>
    </location>
</feature>
<protein>
    <submittedName>
        <fullName evidence="2">Integral membrane protein</fullName>
    </submittedName>
</protein>
<dbReference type="InterPro" id="IPR006750">
    <property type="entry name" value="YdcZ"/>
</dbReference>
<dbReference type="EMBL" id="UGZE01000001">
    <property type="protein sequence ID" value="SUJ25139.1"/>
    <property type="molecule type" value="Genomic_DNA"/>
</dbReference>
<proteinExistence type="predicted"/>
<accession>A0A380CNQ7</accession>
<sequence>MIILFLLFILGLVAGMVVPFQTSINSRLSMYTRSSFYASTISFATGMLFLILINIIVNPHVFTADFYANQSLSYVWFVGGIIGVIFLTGNLLLLPRLGASLTVVMTIAGQIIMGVLIDTFGWFGANHEPFTVVKSLGIIILFIGILLMNYTRKTQERRVTPVSFYLWLIIGFIFGFGPPIQTTINSSLGQQLHSPVMAALVSFTIGTILLFILTLIFNKSLKITTYNPTQGKLKPLYFIGGILGVVFVTTNIILMPHLGAAVTTIVVMLGQMIMGIIIDHFGLFGTPTNKVTLRKIIGIIALMLGIILLRFF</sequence>
<evidence type="ECO:0000313" key="2">
    <source>
        <dbReference type="EMBL" id="SUJ25139.1"/>
    </source>
</evidence>
<evidence type="ECO:0000256" key="1">
    <source>
        <dbReference type="SAM" id="Phobius"/>
    </source>
</evidence>
<dbReference type="STRING" id="1212545.SARL_01030"/>
<feature type="transmembrane region" description="Helical" evidence="1">
    <location>
        <begin position="131"/>
        <end position="150"/>
    </location>
</feature>
<feature type="transmembrane region" description="Helical" evidence="1">
    <location>
        <begin position="6"/>
        <end position="24"/>
    </location>
</feature>
<feature type="transmembrane region" description="Helical" evidence="1">
    <location>
        <begin position="293"/>
        <end position="311"/>
    </location>
</feature>
<reference evidence="2 3" key="1">
    <citation type="submission" date="2018-06" db="EMBL/GenBank/DDBJ databases">
        <authorList>
            <consortium name="Pathogen Informatics"/>
            <person name="Doyle S."/>
        </authorList>
    </citation>
    <scope>NUCLEOTIDE SEQUENCE [LARGE SCALE GENOMIC DNA]</scope>
    <source>
        <strain evidence="2 3">NCTC12413</strain>
    </source>
</reference>
<feature type="transmembrane region" description="Helical" evidence="1">
    <location>
        <begin position="162"/>
        <end position="180"/>
    </location>
</feature>
<keyword evidence="1" id="KW-0812">Transmembrane</keyword>
<gene>
    <name evidence="2" type="ORF">NCTC12413_02250</name>
</gene>
<name>A0A380CNQ7_9STAP</name>
<dbReference type="Proteomes" id="UP000254956">
    <property type="component" value="Unassembled WGS sequence"/>
</dbReference>